<keyword evidence="11" id="KW-1185">Reference proteome</keyword>
<dbReference type="GO" id="GO:0031267">
    <property type="term" value="F:small GTPase binding"/>
    <property type="evidence" value="ECO:0007669"/>
    <property type="project" value="InterPro"/>
</dbReference>
<dbReference type="GO" id="GO:0008033">
    <property type="term" value="P:tRNA processing"/>
    <property type="evidence" value="ECO:0007669"/>
    <property type="project" value="UniProtKB-KW"/>
</dbReference>
<feature type="domain" description="Importin N-terminal" evidence="9">
    <location>
        <begin position="26"/>
        <end position="92"/>
    </location>
</feature>
<comment type="similarity">
    <text evidence="2">Belongs to the exportin family.</text>
</comment>
<proteinExistence type="inferred from homology"/>
<dbReference type="GO" id="GO:0000776">
    <property type="term" value="C:kinetochore"/>
    <property type="evidence" value="ECO:0007669"/>
    <property type="project" value="EnsemblFungi"/>
</dbReference>
<dbReference type="InterPro" id="IPR040485">
    <property type="entry name" value="XPO1_repeat_3"/>
</dbReference>
<dbReference type="SUPFAM" id="SSF48371">
    <property type="entry name" value="ARM repeat"/>
    <property type="match status" value="1"/>
</dbReference>
<dbReference type="Pfam" id="PF18787">
    <property type="entry name" value="CRM1_repeat_3"/>
    <property type="match status" value="1"/>
</dbReference>
<dbReference type="InterPro" id="IPR041235">
    <property type="entry name" value="Exp1_repeat_2"/>
</dbReference>
<dbReference type="EMBL" id="AMGV01000008">
    <property type="protein sequence ID" value="KEF55208.1"/>
    <property type="molecule type" value="Genomic_DNA"/>
</dbReference>
<dbReference type="InterPro" id="IPR001494">
    <property type="entry name" value="Importin-beta_N"/>
</dbReference>
<evidence type="ECO:0000256" key="8">
    <source>
        <dbReference type="SAM" id="MobiDB-lite"/>
    </source>
</evidence>
<evidence type="ECO:0000256" key="1">
    <source>
        <dbReference type="ARBA" id="ARBA00004123"/>
    </source>
</evidence>
<organism evidence="10 11">
    <name type="scientific">Exophiala aquamarina CBS 119918</name>
    <dbReference type="NCBI Taxonomy" id="1182545"/>
    <lineage>
        <taxon>Eukaryota</taxon>
        <taxon>Fungi</taxon>
        <taxon>Dikarya</taxon>
        <taxon>Ascomycota</taxon>
        <taxon>Pezizomycotina</taxon>
        <taxon>Eurotiomycetes</taxon>
        <taxon>Chaetothyriomycetidae</taxon>
        <taxon>Chaetothyriales</taxon>
        <taxon>Herpotrichiellaceae</taxon>
        <taxon>Exophiala</taxon>
    </lineage>
</organism>
<dbReference type="GO" id="GO:0071528">
    <property type="term" value="P:tRNA re-export from nucleus"/>
    <property type="evidence" value="ECO:0007669"/>
    <property type="project" value="EnsemblFungi"/>
</dbReference>
<dbReference type="HOGENOM" id="CLU_011906_0_0_1"/>
<keyword evidence="6" id="KW-0539">Nucleus</keyword>
<dbReference type="Proteomes" id="UP000027920">
    <property type="component" value="Unassembled WGS sequence"/>
</dbReference>
<evidence type="ECO:0000313" key="11">
    <source>
        <dbReference type="Proteomes" id="UP000027920"/>
    </source>
</evidence>
<keyword evidence="3" id="KW-0813">Transport</keyword>
<dbReference type="Pfam" id="PF18777">
    <property type="entry name" value="CRM1_repeat"/>
    <property type="match status" value="1"/>
</dbReference>
<gene>
    <name evidence="10" type="ORF">A1O9_08862</name>
</gene>
<dbReference type="GO" id="GO:0034501">
    <property type="term" value="P:protein localization to kinetochore"/>
    <property type="evidence" value="ECO:0007669"/>
    <property type="project" value="EnsemblFungi"/>
</dbReference>
<dbReference type="GO" id="GO:0005737">
    <property type="term" value="C:cytoplasm"/>
    <property type="evidence" value="ECO:0007669"/>
    <property type="project" value="TreeGrafter"/>
</dbReference>
<dbReference type="InterPro" id="IPR011989">
    <property type="entry name" value="ARM-like"/>
</dbReference>
<dbReference type="AlphaFoldDB" id="A0A072P7F7"/>
<dbReference type="GO" id="GO:0017070">
    <property type="term" value="F:U6 snRNA binding"/>
    <property type="evidence" value="ECO:0007669"/>
    <property type="project" value="EnsemblFungi"/>
</dbReference>
<dbReference type="GO" id="GO:0006406">
    <property type="term" value="P:mRNA export from nucleus"/>
    <property type="evidence" value="ECO:0007669"/>
    <property type="project" value="EnsemblFungi"/>
</dbReference>
<evidence type="ECO:0000259" key="9">
    <source>
        <dbReference type="PROSITE" id="PS50166"/>
    </source>
</evidence>
<evidence type="ECO:0000313" key="10">
    <source>
        <dbReference type="EMBL" id="KEF55208.1"/>
    </source>
</evidence>
<dbReference type="InterPro" id="IPR041123">
    <property type="entry name" value="CRM1_repeat"/>
</dbReference>
<dbReference type="Pfam" id="PF18784">
    <property type="entry name" value="CRM1_repeat_2"/>
    <property type="match status" value="1"/>
</dbReference>
<dbReference type="PANTHER" id="PTHR11223:SF2">
    <property type="entry name" value="EXPORTIN-1"/>
    <property type="match status" value="1"/>
</dbReference>
<dbReference type="Pfam" id="PF03810">
    <property type="entry name" value="IBN_N"/>
    <property type="match status" value="1"/>
</dbReference>
<protein>
    <submittedName>
        <fullName evidence="10">Exportin-1</fullName>
    </submittedName>
</protein>
<dbReference type="GO" id="GO:0030619">
    <property type="term" value="F:U1 snRNA binding"/>
    <property type="evidence" value="ECO:0007669"/>
    <property type="project" value="EnsemblFungi"/>
</dbReference>
<dbReference type="STRING" id="1182545.A0A072P7F7"/>
<dbReference type="RefSeq" id="XP_013257798.1">
    <property type="nucleotide sequence ID" value="XM_013402344.1"/>
</dbReference>
<dbReference type="SMART" id="SM00913">
    <property type="entry name" value="IBN_N"/>
    <property type="match status" value="1"/>
</dbReference>
<dbReference type="InterPro" id="IPR016024">
    <property type="entry name" value="ARM-type_fold"/>
</dbReference>
<dbReference type="PROSITE" id="PS50166">
    <property type="entry name" value="IMPORTIN_B_NT"/>
    <property type="match status" value="1"/>
</dbReference>
<evidence type="ECO:0000256" key="6">
    <source>
        <dbReference type="ARBA" id="ARBA00023242"/>
    </source>
</evidence>
<dbReference type="GO" id="GO:0000055">
    <property type="term" value="P:ribosomal large subunit export from nucleus"/>
    <property type="evidence" value="ECO:0007669"/>
    <property type="project" value="EnsemblFungi"/>
</dbReference>
<dbReference type="GO" id="GO:0030621">
    <property type="term" value="F:U4 snRNA binding"/>
    <property type="evidence" value="ECO:0007669"/>
    <property type="project" value="EnsemblFungi"/>
</dbReference>
<dbReference type="InterPro" id="IPR014877">
    <property type="entry name" value="XPO1_C_dom"/>
</dbReference>
<dbReference type="FunFam" id="1.25.10.10:FF:000490">
    <property type="entry name" value="CRM1p Major karyopherin"/>
    <property type="match status" value="1"/>
</dbReference>
<evidence type="ECO:0000256" key="2">
    <source>
        <dbReference type="ARBA" id="ARBA00009466"/>
    </source>
</evidence>
<evidence type="ECO:0000256" key="3">
    <source>
        <dbReference type="ARBA" id="ARBA00022448"/>
    </source>
</evidence>
<dbReference type="SMART" id="SM01102">
    <property type="entry name" value="CRM1_C"/>
    <property type="match status" value="1"/>
</dbReference>
<feature type="region of interest" description="Disordered" evidence="8">
    <location>
        <begin position="1038"/>
        <end position="1072"/>
    </location>
</feature>
<dbReference type="GO" id="GO:0005816">
    <property type="term" value="C:spindle pole body"/>
    <property type="evidence" value="ECO:0007669"/>
    <property type="project" value="EnsemblFungi"/>
</dbReference>
<dbReference type="GeneID" id="25283772"/>
<keyword evidence="5" id="KW-0653">Protein transport</keyword>
<dbReference type="OrthoDB" id="27218at2759"/>
<dbReference type="Gene3D" id="1.25.10.10">
    <property type="entry name" value="Leucine-rich Repeat Variant"/>
    <property type="match status" value="1"/>
</dbReference>
<dbReference type="VEuPathDB" id="FungiDB:A1O9_08862"/>
<dbReference type="GO" id="GO:0061608">
    <property type="term" value="F:nuclear import signal receptor activity"/>
    <property type="evidence" value="ECO:0007669"/>
    <property type="project" value="EnsemblFungi"/>
</dbReference>
<dbReference type="GO" id="GO:0006611">
    <property type="term" value="P:protein export from nucleus"/>
    <property type="evidence" value="ECO:0007669"/>
    <property type="project" value="EnsemblFungi"/>
</dbReference>
<evidence type="ECO:0000256" key="5">
    <source>
        <dbReference type="ARBA" id="ARBA00022927"/>
    </source>
</evidence>
<feature type="compositionally biased region" description="Basic and acidic residues" evidence="8">
    <location>
        <begin position="1038"/>
        <end position="1055"/>
    </location>
</feature>
<dbReference type="GO" id="GO:0034399">
    <property type="term" value="C:nuclear periphery"/>
    <property type="evidence" value="ECO:0007669"/>
    <property type="project" value="EnsemblFungi"/>
</dbReference>
<comment type="function">
    <text evidence="7">tRNA nucleus export receptor which facilitates tRNA translocation across the nuclear pore complex. Involved in pre-tRNA splicing, probably by affecting the interaction of pre-tRNA with splicing endonuclease.</text>
</comment>
<comment type="caution">
    <text evidence="10">The sequence shown here is derived from an EMBL/GenBank/DDBJ whole genome shotgun (WGS) entry which is preliminary data.</text>
</comment>
<dbReference type="InterPro" id="IPR045065">
    <property type="entry name" value="XPO1/5"/>
</dbReference>
<evidence type="ECO:0000256" key="7">
    <source>
        <dbReference type="ARBA" id="ARBA00025147"/>
    </source>
</evidence>
<name>A0A072P7F7_9EURO</name>
<accession>A0A072P7F7</accession>
<dbReference type="InterPro" id="IPR013598">
    <property type="entry name" value="Exportin-1/Importin-b-like"/>
</dbReference>
<comment type="subcellular location">
    <subcellularLocation>
        <location evidence="1">Nucleus</location>
    </subcellularLocation>
</comment>
<dbReference type="Pfam" id="PF08389">
    <property type="entry name" value="Xpo1"/>
    <property type="match status" value="1"/>
</dbReference>
<dbReference type="GO" id="GO:0005049">
    <property type="term" value="F:nuclear export signal receptor activity"/>
    <property type="evidence" value="ECO:0007669"/>
    <property type="project" value="EnsemblFungi"/>
</dbReference>
<dbReference type="GO" id="GO:0030620">
    <property type="term" value="F:U2 snRNA binding"/>
    <property type="evidence" value="ECO:0007669"/>
    <property type="project" value="EnsemblFungi"/>
</dbReference>
<keyword evidence="4" id="KW-0819">tRNA processing</keyword>
<evidence type="ECO:0000256" key="4">
    <source>
        <dbReference type="ARBA" id="ARBA00022694"/>
    </source>
</evidence>
<dbReference type="Pfam" id="PF08767">
    <property type="entry name" value="CRM1_C"/>
    <property type="match status" value="1"/>
</dbReference>
<dbReference type="PANTHER" id="PTHR11223">
    <property type="entry name" value="EXPORTIN 1/5"/>
    <property type="match status" value="1"/>
</dbReference>
<dbReference type="GO" id="GO:0030623">
    <property type="term" value="F:U5 snRNA binding"/>
    <property type="evidence" value="ECO:0007669"/>
    <property type="project" value="EnsemblFungi"/>
</dbReference>
<dbReference type="GO" id="GO:0000056">
    <property type="term" value="P:ribosomal small subunit export from nucleus"/>
    <property type="evidence" value="ECO:0007669"/>
    <property type="project" value="TreeGrafter"/>
</dbReference>
<sequence length="1072" mass="122618">MSVTVAELDATVRAFQEGKGDLQKQAQQKLNEFKSNPDAWLMVDKILQEASYMPTKYLGLQVLDDVVNTRWKVLPRDQCLGIRNFVVGQILSSSETEEALKTNKLFINKLDLTLVTILKQEWPHNWPTFINEIISACHTGLSVCENNMTILRLLSEEVFDFSQDQMTSTKAKNLKTTMCAEFSSIFQLCNEVLTTANSITLVKATLDTLLRFLNWIPLGFIFETKLIDTLVSRFLEVDQFRNIALKCLTEIGGLQLGQQYQYDDKLVQMFTETLTVVARTLPLDTDFREAYAKAGPREQEYILNLAIFLCNYFSVHLQTIERLPNADYLLHGHFYLIKISLIDDREIFKICLEYWTKLVQELYEEMQQLPITELNPLVNMGVSGLANGGAPHPSTLANYPLRKHKYQQVLSSLRQVMVEKMVRPEEVLIVENDEGEIVREFVKESDTIQLYKTTRECLVYLTHLDVVDTENIMSEKLQRQVDGSEWSWNNCNTLCWAIGSISGAMNEDTEKRFLVTVIKDLLGLTEMKRGKDNKAVVASNIMYIVGQYPRFLKAHWKFLKTVVNKLFEFMHETHEGVQDMACDTFIKIANKCKRHFVALQPGETEPFIDEIVRNMRKITCDLTPQQVHTFYEACGYMISAQGQKSVQDRLIDNLMSLPNQAWDNVIAQANNDPAILQDADTIKVVGNIMKTNVAACSSIGSYFYSQIGRIYLDMLNMYRASSQLISDSVVSGGNVATKTPKVRGLRTIKKEILKLVDIYVQKADDLQMVNDSMVPPLLDAILLDYQRNVPDARDAEVLSVTTTIIHKLHNLMDDKISPIMDSIFECTLEMINKDFHDYPEFRVEFFKLLQAINLFCFPALLKLDGRQFKFVIDSCMWASKHDNREVENTGLSMCLELINNMAETDPQTAGVFFQQFYISILQDVFFVLTDSDHKAGFKSQCMLLARMFQLVEANKISQPLYQPDQAAPGTSNKQFVSEFTANLLHNAFSNLKEIQIQHFVNGLFALNEDPTKFKTHLRDFLISLKEFAGDNAELFAEEREQEKKDLADAERERNMKVGGLIKPADLDQDDEL</sequence>
<reference evidence="10 11" key="1">
    <citation type="submission" date="2013-03" db="EMBL/GenBank/DDBJ databases">
        <title>The Genome Sequence of Exophiala aquamarina CBS 119918.</title>
        <authorList>
            <consortium name="The Broad Institute Genomics Platform"/>
            <person name="Cuomo C."/>
            <person name="de Hoog S."/>
            <person name="Gorbushina A."/>
            <person name="Walker B."/>
            <person name="Young S.K."/>
            <person name="Zeng Q."/>
            <person name="Gargeya S."/>
            <person name="Fitzgerald M."/>
            <person name="Haas B."/>
            <person name="Abouelleil A."/>
            <person name="Allen A.W."/>
            <person name="Alvarado L."/>
            <person name="Arachchi H.M."/>
            <person name="Berlin A.M."/>
            <person name="Chapman S.B."/>
            <person name="Gainer-Dewar J."/>
            <person name="Goldberg J."/>
            <person name="Griggs A."/>
            <person name="Gujja S."/>
            <person name="Hansen M."/>
            <person name="Howarth C."/>
            <person name="Imamovic A."/>
            <person name="Ireland A."/>
            <person name="Larimer J."/>
            <person name="McCowan C."/>
            <person name="Murphy C."/>
            <person name="Pearson M."/>
            <person name="Poon T.W."/>
            <person name="Priest M."/>
            <person name="Roberts A."/>
            <person name="Saif S."/>
            <person name="Shea T."/>
            <person name="Sisk P."/>
            <person name="Sykes S."/>
            <person name="Wortman J."/>
            <person name="Nusbaum C."/>
            <person name="Birren B."/>
        </authorList>
    </citation>
    <scope>NUCLEOTIDE SEQUENCE [LARGE SCALE GENOMIC DNA]</scope>
    <source>
        <strain evidence="10 11">CBS 119918</strain>
    </source>
</reference>